<reference evidence="1 2" key="1">
    <citation type="submission" date="2018-03" db="EMBL/GenBank/DDBJ databases">
        <title>Genomic Encyclopedia of Archaeal and Bacterial Type Strains, Phase II (KMG-II): from individual species to whole genera.</title>
        <authorList>
            <person name="Goeker M."/>
        </authorList>
    </citation>
    <scope>NUCLEOTIDE SEQUENCE [LARGE SCALE GENOMIC DNA]</scope>
    <source>
        <strain evidence="1 2">DSM 101533</strain>
    </source>
</reference>
<dbReference type="RefSeq" id="WP_106358583.1">
    <property type="nucleotide sequence ID" value="NZ_PVTP01000010.1"/>
</dbReference>
<evidence type="ECO:0000313" key="1">
    <source>
        <dbReference type="EMBL" id="PRY76019.1"/>
    </source>
</evidence>
<sequence length="323" mass="34706">MFNLAPAIPARSDLDWCWYLRRHGQAGDALERVLHDIGVMEPSGWAHWHPSTLTDTGAPVAVEFSTDDRALALTTEVDNPAINPVTRLAKACKTIVDLGGTGPSIQLREVISAAQGLSNLEYGARLGLRHDGNKLGITLFAEIPASASDLSPLMSETPFSPILQDYGPSARATMLAYDTLTQQVTIHCEADNVQRTILPALCMPAQVSPDVLSMSIDGMTNGPPQIAFPTATLGFSYTMGSVGTLPILSLSFSSKELFKDDTTIEKRVRACGGNKLPSYKALLEHLPTAATGKTHHGNFRMKAQQDAAPVLSISVAAPWHSYE</sequence>
<keyword evidence="2" id="KW-1185">Reference proteome</keyword>
<dbReference type="OrthoDB" id="7651501at2"/>
<name>A0A2T0VWC5_9RHOB</name>
<gene>
    <name evidence="1" type="ORF">CLV80_110105</name>
</gene>
<accession>A0A2T0VWC5</accession>
<dbReference type="AlphaFoldDB" id="A0A2T0VWC5"/>
<dbReference type="EMBL" id="PVTP01000010">
    <property type="protein sequence ID" value="PRY76019.1"/>
    <property type="molecule type" value="Genomic_DNA"/>
</dbReference>
<evidence type="ECO:0000313" key="2">
    <source>
        <dbReference type="Proteomes" id="UP000238007"/>
    </source>
</evidence>
<protein>
    <submittedName>
        <fullName evidence="1">Uncharacterized protein</fullName>
    </submittedName>
</protein>
<organism evidence="1 2">
    <name type="scientific">Yoonia maritima</name>
    <dbReference type="NCBI Taxonomy" id="1435347"/>
    <lineage>
        <taxon>Bacteria</taxon>
        <taxon>Pseudomonadati</taxon>
        <taxon>Pseudomonadota</taxon>
        <taxon>Alphaproteobacteria</taxon>
        <taxon>Rhodobacterales</taxon>
        <taxon>Paracoccaceae</taxon>
        <taxon>Yoonia</taxon>
    </lineage>
</organism>
<dbReference type="Proteomes" id="UP000238007">
    <property type="component" value="Unassembled WGS sequence"/>
</dbReference>
<proteinExistence type="predicted"/>
<comment type="caution">
    <text evidence="1">The sequence shown here is derived from an EMBL/GenBank/DDBJ whole genome shotgun (WGS) entry which is preliminary data.</text>
</comment>